<proteinExistence type="predicted"/>
<dbReference type="Proteomes" id="UP001279734">
    <property type="component" value="Unassembled WGS sequence"/>
</dbReference>
<accession>A0AAD3T0G0</accession>
<name>A0AAD3T0G0_NEPGR</name>
<evidence type="ECO:0000313" key="1">
    <source>
        <dbReference type="EMBL" id="GMH21140.1"/>
    </source>
</evidence>
<sequence>MVDLPSSIGCGCRFLESQSGMLGQAHGFRARRCPCGNAEVIEMSSSPFAVPPDSLVILHILKKMAGG</sequence>
<protein>
    <submittedName>
        <fullName evidence="1">Uncharacterized protein</fullName>
    </submittedName>
</protein>
<dbReference type="EMBL" id="BSYO01000022">
    <property type="protein sequence ID" value="GMH21140.1"/>
    <property type="molecule type" value="Genomic_DNA"/>
</dbReference>
<evidence type="ECO:0000313" key="2">
    <source>
        <dbReference type="Proteomes" id="UP001279734"/>
    </source>
</evidence>
<keyword evidence="2" id="KW-1185">Reference proteome</keyword>
<dbReference type="AlphaFoldDB" id="A0AAD3T0G0"/>
<organism evidence="1 2">
    <name type="scientific">Nepenthes gracilis</name>
    <name type="common">Slender pitcher plant</name>
    <dbReference type="NCBI Taxonomy" id="150966"/>
    <lineage>
        <taxon>Eukaryota</taxon>
        <taxon>Viridiplantae</taxon>
        <taxon>Streptophyta</taxon>
        <taxon>Embryophyta</taxon>
        <taxon>Tracheophyta</taxon>
        <taxon>Spermatophyta</taxon>
        <taxon>Magnoliopsida</taxon>
        <taxon>eudicotyledons</taxon>
        <taxon>Gunneridae</taxon>
        <taxon>Pentapetalae</taxon>
        <taxon>Caryophyllales</taxon>
        <taxon>Nepenthaceae</taxon>
        <taxon>Nepenthes</taxon>
    </lineage>
</organism>
<comment type="caution">
    <text evidence="1">The sequence shown here is derived from an EMBL/GenBank/DDBJ whole genome shotgun (WGS) entry which is preliminary data.</text>
</comment>
<reference evidence="1" key="1">
    <citation type="submission" date="2023-05" db="EMBL/GenBank/DDBJ databases">
        <title>Nepenthes gracilis genome sequencing.</title>
        <authorList>
            <person name="Fukushima K."/>
        </authorList>
    </citation>
    <scope>NUCLEOTIDE SEQUENCE</scope>
    <source>
        <strain evidence="1">SING2019-196</strain>
    </source>
</reference>
<gene>
    <name evidence="1" type="ORF">Nepgr_022982</name>
</gene>